<dbReference type="PANTHER" id="PTHR14269">
    <property type="entry name" value="CDP-DIACYLGLYCEROL--GLYCEROL-3-PHOSPHATE 3-PHOSPHATIDYLTRANSFERASE-RELATED"/>
    <property type="match status" value="1"/>
</dbReference>
<evidence type="ECO:0000313" key="1">
    <source>
        <dbReference type="EMBL" id="KAJ1925678.1"/>
    </source>
</evidence>
<name>A0A9W8DZ64_9FUNG</name>
<dbReference type="GO" id="GO:0005739">
    <property type="term" value="C:mitochondrion"/>
    <property type="evidence" value="ECO:0007669"/>
    <property type="project" value="TreeGrafter"/>
</dbReference>
<evidence type="ECO:0000313" key="2">
    <source>
        <dbReference type="Proteomes" id="UP001150569"/>
    </source>
</evidence>
<keyword evidence="2" id="KW-1185">Reference proteome</keyword>
<dbReference type="InterPro" id="IPR006353">
    <property type="entry name" value="HAD-SF_hydro_IIA_CECR5"/>
</dbReference>
<protein>
    <submittedName>
        <fullName evidence="1">Uncharacterized protein</fullName>
    </submittedName>
</protein>
<sequence>MMKGANRWRRQVPFILLTNGGGVTEEAKAHELSRELGVKITPSQVVLSHSPMQSLVDKYRHRHVLVVGGAERRCAEVAQHYGFEKVTIPDDIVAWNPSAWPFTSVRDYARPEYDYSQEPIDAMMVLHDSRDWARDLQIMTDVLQSRHRVVGRADWGQPAQIVPVYFSNPDFQWSNEYPTPRFAQGAFRLTLELLYRQLTGGNELKYRLFGKPHTATYKFALTTLNDQARVLDPAHTGFRRFYAVGDNPESDIMGANNHGWHSIAVRTGIFQHPDQVSHRAELQPKDIVEDVEEAVNLILEKELAIEKVG</sequence>
<dbReference type="GO" id="GO:0046474">
    <property type="term" value="P:glycerophospholipid biosynthetic process"/>
    <property type="evidence" value="ECO:0007669"/>
    <property type="project" value="TreeGrafter"/>
</dbReference>
<dbReference type="PANTHER" id="PTHR14269:SF4">
    <property type="entry name" value="CAT EYE SYNDROME CRITICAL REGION PROTEIN 5"/>
    <property type="match status" value="1"/>
</dbReference>
<dbReference type="OrthoDB" id="10251048at2759"/>
<organism evidence="1 2">
    <name type="scientific">Tieghemiomyces parasiticus</name>
    <dbReference type="NCBI Taxonomy" id="78921"/>
    <lineage>
        <taxon>Eukaryota</taxon>
        <taxon>Fungi</taxon>
        <taxon>Fungi incertae sedis</taxon>
        <taxon>Zoopagomycota</taxon>
        <taxon>Kickxellomycotina</taxon>
        <taxon>Dimargaritomycetes</taxon>
        <taxon>Dimargaritales</taxon>
        <taxon>Dimargaritaceae</taxon>
        <taxon>Tieghemiomyces</taxon>
    </lineage>
</organism>
<dbReference type="SUPFAM" id="SSF56784">
    <property type="entry name" value="HAD-like"/>
    <property type="match status" value="1"/>
</dbReference>
<dbReference type="Gene3D" id="3.40.50.1000">
    <property type="entry name" value="HAD superfamily/HAD-like"/>
    <property type="match status" value="2"/>
</dbReference>
<accession>A0A9W8DZ64</accession>
<dbReference type="NCBIfam" id="TIGR01460">
    <property type="entry name" value="HAD-SF-IIA"/>
    <property type="match status" value="1"/>
</dbReference>
<dbReference type="NCBIfam" id="TIGR01456">
    <property type="entry name" value="CECR5"/>
    <property type="match status" value="1"/>
</dbReference>
<dbReference type="Pfam" id="PF13344">
    <property type="entry name" value="Hydrolase_6"/>
    <property type="match status" value="1"/>
</dbReference>
<dbReference type="Proteomes" id="UP001150569">
    <property type="component" value="Unassembled WGS sequence"/>
</dbReference>
<dbReference type="AlphaFoldDB" id="A0A9W8DZ64"/>
<gene>
    <name evidence="1" type="ORF">IWQ60_004419</name>
</gene>
<dbReference type="InterPro" id="IPR006357">
    <property type="entry name" value="HAD-SF_hydro_IIA"/>
</dbReference>
<dbReference type="Pfam" id="PF13242">
    <property type="entry name" value="Hydrolase_like"/>
    <property type="match status" value="1"/>
</dbReference>
<dbReference type="InterPro" id="IPR050324">
    <property type="entry name" value="CDP-alcohol_PTase-I"/>
</dbReference>
<reference evidence="1" key="1">
    <citation type="submission" date="2022-07" db="EMBL/GenBank/DDBJ databases">
        <title>Phylogenomic reconstructions and comparative analyses of Kickxellomycotina fungi.</title>
        <authorList>
            <person name="Reynolds N.K."/>
            <person name="Stajich J.E."/>
            <person name="Barry K."/>
            <person name="Grigoriev I.V."/>
            <person name="Crous P."/>
            <person name="Smith M.E."/>
        </authorList>
    </citation>
    <scope>NUCLEOTIDE SEQUENCE</scope>
    <source>
        <strain evidence="1">RSA 861</strain>
    </source>
</reference>
<dbReference type="EMBL" id="JANBPT010000213">
    <property type="protein sequence ID" value="KAJ1925678.1"/>
    <property type="molecule type" value="Genomic_DNA"/>
</dbReference>
<proteinExistence type="predicted"/>
<comment type="caution">
    <text evidence="1">The sequence shown here is derived from an EMBL/GenBank/DDBJ whole genome shotgun (WGS) entry which is preliminary data.</text>
</comment>
<dbReference type="InterPro" id="IPR036412">
    <property type="entry name" value="HAD-like_sf"/>
</dbReference>
<dbReference type="InterPro" id="IPR023214">
    <property type="entry name" value="HAD_sf"/>
</dbReference>